<evidence type="ECO:0000259" key="3">
    <source>
        <dbReference type="Pfam" id="PF22422"/>
    </source>
</evidence>
<feature type="compositionally biased region" description="Polar residues" evidence="1">
    <location>
        <begin position="1"/>
        <end position="14"/>
    </location>
</feature>
<feature type="domain" description="Mannosylglycerate hydrolase MGH1-like glycoside hydrolase" evidence="3">
    <location>
        <begin position="276"/>
        <end position="595"/>
    </location>
</feature>
<dbReference type="SUPFAM" id="SSF48208">
    <property type="entry name" value="Six-hairpin glycosidases"/>
    <property type="match status" value="1"/>
</dbReference>
<sequence>MKRDSTVVSGSTFLVTDGEGQPTREHDGFYHRDTRHLDRYELSLGPELETLDVTDRRPGERLLHLGTPLDTGSREFHVSRRQFVTDGLFERVSISNLTDEPAETEVLLSVGSCFDDLFEVRGMVADVDRTVHTTTTDRGLSFTYAPSDIEFRRRVSVEVGGDDAVSVTTRNGTARGDGTVVVDLELDARETLSLPVAVTVDGRPDDPAAAVDAAGEDVRERNRTWQTETSLARPEEAWEDVLIESRENLLELRQETEHGSILSAGVPWFATAFGRDSLIAAYQSLSLSTTIAKGTCRYLAAQQATRTDPAVDAEPGKILHEVRHGELAARELVPHRPYYGTIDATPLFVVLVHEVWQRTGDDEFLTELWPAVSRALTWITGEVADGGFLSYPVDDDQEDGQLRHISWKDSNDGIVYPDGTHPSGELAVAEVQGYAYDALDRGAEIARQADEHARSRDLREAATNLKERFDVTFWLPGERFYAVGIDGDGTPIPSVTTNPGHCLWSGIVPEERADAVVDRLLEPDMFTGWGIRTFASSHEAYNPQSYHLGSVWPHDNSLVALGMARYGRTDGARRIAEGLIAAARARGNDRLPELFAGFDRGNTDIPVTYGEACEPQAWAAGAPLACLQAISGDEIDTGHPRSKH</sequence>
<dbReference type="Pfam" id="PF22422">
    <property type="entry name" value="MGH1-like_GH"/>
    <property type="match status" value="1"/>
</dbReference>
<name>A0ABD5MKL1_9EURY</name>
<dbReference type="InterPro" id="IPR008928">
    <property type="entry name" value="6-hairpin_glycosidase_sf"/>
</dbReference>
<dbReference type="EMBL" id="JBHMAJ010000006">
    <property type="protein sequence ID" value="MFB9824371.1"/>
    <property type="molecule type" value="Genomic_DNA"/>
</dbReference>
<evidence type="ECO:0000313" key="5">
    <source>
        <dbReference type="Proteomes" id="UP001589595"/>
    </source>
</evidence>
<proteinExistence type="predicted"/>
<dbReference type="AlphaFoldDB" id="A0ABD5MKL1"/>
<evidence type="ECO:0000259" key="2">
    <source>
        <dbReference type="Pfam" id="PF14742"/>
    </source>
</evidence>
<comment type="caution">
    <text evidence="4">The sequence shown here is derived from an EMBL/GenBank/DDBJ whole genome shotgun (WGS) entry which is preliminary data.</text>
</comment>
<dbReference type="Gene3D" id="1.50.10.10">
    <property type="match status" value="1"/>
</dbReference>
<accession>A0ABD5MKL1</accession>
<evidence type="ECO:0000256" key="1">
    <source>
        <dbReference type="SAM" id="MobiDB-lite"/>
    </source>
</evidence>
<evidence type="ECO:0000313" key="4">
    <source>
        <dbReference type="EMBL" id="MFB9824371.1"/>
    </source>
</evidence>
<gene>
    <name evidence="4" type="ORF">ACFFOL_09360</name>
</gene>
<dbReference type="InterPro" id="IPR012341">
    <property type="entry name" value="6hp_glycosidase-like_sf"/>
</dbReference>
<keyword evidence="5" id="KW-1185">Reference proteome</keyword>
<dbReference type="InterPro" id="IPR032856">
    <property type="entry name" value="GDE_N_bis"/>
</dbReference>
<dbReference type="GeneID" id="67209792"/>
<dbReference type="Proteomes" id="UP001589595">
    <property type="component" value="Unassembled WGS sequence"/>
</dbReference>
<organism evidence="4 5">
    <name type="scientific">Halobaculum roseum</name>
    <dbReference type="NCBI Taxonomy" id="2175149"/>
    <lineage>
        <taxon>Archaea</taxon>
        <taxon>Methanobacteriati</taxon>
        <taxon>Methanobacteriota</taxon>
        <taxon>Stenosarchaea group</taxon>
        <taxon>Halobacteria</taxon>
        <taxon>Halobacteriales</taxon>
        <taxon>Haloferacaceae</taxon>
        <taxon>Halobaculum</taxon>
    </lineage>
</organism>
<dbReference type="RefSeq" id="WP_222922502.1">
    <property type="nucleotide sequence ID" value="NZ_CP082286.1"/>
</dbReference>
<feature type="region of interest" description="Disordered" evidence="1">
    <location>
        <begin position="1"/>
        <end position="25"/>
    </location>
</feature>
<protein>
    <submittedName>
        <fullName evidence="4">Glycogen debranching N-terminal domain-containing protein</fullName>
    </submittedName>
</protein>
<feature type="domain" description="Putative glycogen debranching enzyme N-terminal" evidence="2">
    <location>
        <begin position="8"/>
        <end position="194"/>
    </location>
</feature>
<dbReference type="Pfam" id="PF14742">
    <property type="entry name" value="GDE_N_bis"/>
    <property type="match status" value="1"/>
</dbReference>
<dbReference type="InterPro" id="IPR054491">
    <property type="entry name" value="MGH1-like_GH"/>
</dbReference>
<reference evidence="4" key="1">
    <citation type="submission" date="2024-09" db="EMBL/GenBank/DDBJ databases">
        <authorList>
            <person name="Sun Q."/>
        </authorList>
    </citation>
    <scope>NUCLEOTIDE SEQUENCE [LARGE SCALE GENOMIC DNA]</scope>
    <source>
        <strain evidence="4">JCM 31273</strain>
    </source>
</reference>